<keyword evidence="1" id="KW-0479">Metal-binding</keyword>
<dbReference type="PROSITE" id="PS50157">
    <property type="entry name" value="ZINC_FINGER_C2H2_2"/>
    <property type="match status" value="2"/>
</dbReference>
<dbReference type="GO" id="GO:0005667">
    <property type="term" value="C:transcription regulator complex"/>
    <property type="evidence" value="ECO:0007669"/>
    <property type="project" value="TreeGrafter"/>
</dbReference>
<feature type="region of interest" description="Disordered" evidence="6">
    <location>
        <begin position="76"/>
        <end position="96"/>
    </location>
</feature>
<gene>
    <name evidence="8" type="ORF">INT48_005922</name>
</gene>
<reference evidence="8" key="1">
    <citation type="submission" date="2021-01" db="EMBL/GenBank/DDBJ databases">
        <title>Metabolic potential, ecology and presence of endohyphal bacteria is reflected in genomic diversity of Mucoromycotina.</title>
        <authorList>
            <person name="Muszewska A."/>
            <person name="Okrasinska A."/>
            <person name="Steczkiewicz K."/>
            <person name="Drgas O."/>
            <person name="Orlowska M."/>
            <person name="Perlinska-Lenart U."/>
            <person name="Aleksandrzak-Piekarczyk T."/>
            <person name="Szatraj K."/>
            <person name="Zielenkiewicz U."/>
            <person name="Pilsyk S."/>
            <person name="Malc E."/>
            <person name="Mieczkowski P."/>
            <person name="Kruszewska J.S."/>
            <person name="Biernat P."/>
            <person name="Pawlowska J."/>
        </authorList>
    </citation>
    <scope>NUCLEOTIDE SEQUENCE</scope>
    <source>
        <strain evidence="8">WA0000018081</strain>
    </source>
</reference>
<dbReference type="SMART" id="SM00355">
    <property type="entry name" value="ZnF_C2H2"/>
    <property type="match status" value="2"/>
</dbReference>
<dbReference type="AlphaFoldDB" id="A0A8H7VQN6"/>
<evidence type="ECO:0000256" key="3">
    <source>
        <dbReference type="ARBA" id="ARBA00022771"/>
    </source>
</evidence>
<dbReference type="GO" id="GO:0031519">
    <property type="term" value="C:PcG protein complex"/>
    <property type="evidence" value="ECO:0007669"/>
    <property type="project" value="TreeGrafter"/>
</dbReference>
<name>A0A8H7VQN6_9FUNG</name>
<organism evidence="8 9">
    <name type="scientific">Thamnidium elegans</name>
    <dbReference type="NCBI Taxonomy" id="101142"/>
    <lineage>
        <taxon>Eukaryota</taxon>
        <taxon>Fungi</taxon>
        <taxon>Fungi incertae sedis</taxon>
        <taxon>Mucoromycota</taxon>
        <taxon>Mucoromycotina</taxon>
        <taxon>Mucoromycetes</taxon>
        <taxon>Mucorales</taxon>
        <taxon>Mucorineae</taxon>
        <taxon>Mucoraceae</taxon>
        <taxon>Thamnidium</taxon>
    </lineage>
</organism>
<dbReference type="Gene3D" id="3.30.160.60">
    <property type="entry name" value="Classic Zinc Finger"/>
    <property type="match status" value="2"/>
</dbReference>
<dbReference type="Proteomes" id="UP000613177">
    <property type="component" value="Unassembled WGS sequence"/>
</dbReference>
<keyword evidence="2" id="KW-0677">Repeat</keyword>
<evidence type="ECO:0000256" key="2">
    <source>
        <dbReference type="ARBA" id="ARBA00022737"/>
    </source>
</evidence>
<dbReference type="PANTHER" id="PTHR14003">
    <property type="entry name" value="TRANSCRIPTIONAL REPRESSOR PROTEIN YY"/>
    <property type="match status" value="1"/>
</dbReference>
<accession>A0A8H7VQN6</accession>
<dbReference type="PROSITE" id="PS00028">
    <property type="entry name" value="ZINC_FINGER_C2H2_1"/>
    <property type="match status" value="2"/>
</dbReference>
<evidence type="ECO:0000256" key="5">
    <source>
        <dbReference type="PROSITE-ProRule" id="PRU00042"/>
    </source>
</evidence>
<comment type="caution">
    <text evidence="8">The sequence shown here is derived from an EMBL/GenBank/DDBJ whole genome shotgun (WGS) entry which is preliminary data.</text>
</comment>
<keyword evidence="3 5" id="KW-0863">Zinc-finger</keyword>
<dbReference type="GO" id="GO:0008270">
    <property type="term" value="F:zinc ion binding"/>
    <property type="evidence" value="ECO:0007669"/>
    <property type="project" value="UniProtKB-KW"/>
</dbReference>
<evidence type="ECO:0000256" key="4">
    <source>
        <dbReference type="ARBA" id="ARBA00022833"/>
    </source>
</evidence>
<dbReference type="GO" id="GO:0000978">
    <property type="term" value="F:RNA polymerase II cis-regulatory region sequence-specific DNA binding"/>
    <property type="evidence" value="ECO:0007669"/>
    <property type="project" value="TreeGrafter"/>
</dbReference>
<dbReference type="GO" id="GO:0000981">
    <property type="term" value="F:DNA-binding transcription factor activity, RNA polymerase II-specific"/>
    <property type="evidence" value="ECO:0007669"/>
    <property type="project" value="TreeGrafter"/>
</dbReference>
<dbReference type="InterPro" id="IPR013087">
    <property type="entry name" value="Znf_C2H2_type"/>
</dbReference>
<evidence type="ECO:0000256" key="6">
    <source>
        <dbReference type="SAM" id="MobiDB-lite"/>
    </source>
</evidence>
<protein>
    <recommendedName>
        <fullName evidence="7">C2H2-type domain-containing protein</fullName>
    </recommendedName>
</protein>
<dbReference type="PANTHER" id="PTHR14003:SF19">
    <property type="entry name" value="YY2 TRANSCRIPTION FACTOR"/>
    <property type="match status" value="1"/>
</dbReference>
<proteinExistence type="predicted"/>
<dbReference type="EMBL" id="JAEPRE010000162">
    <property type="protein sequence ID" value="KAG2231201.1"/>
    <property type="molecule type" value="Genomic_DNA"/>
</dbReference>
<sequence length="184" mass="21178">MKLETLDLPLISHNPIVNKKDIQGSEIIISPTTKADLPDPVQPSILYMEASLPLQYQSLSLTKMMDYLPNPRLKHILPPPHSISQTTSPKSLDEDYTAEPNRKKTMIPIHLNPILDQHHRNHTPTNNKQYDCSFCTKKFMRPSSLKIHTYSHTGEKPFKCSFAGCKRKFSVQSNMRRHLRVHLN</sequence>
<dbReference type="FunFam" id="3.30.160.60:FF:000446">
    <property type="entry name" value="Zinc finger protein"/>
    <property type="match status" value="1"/>
</dbReference>
<feature type="domain" description="C2H2-type" evidence="7">
    <location>
        <begin position="158"/>
        <end position="184"/>
    </location>
</feature>
<feature type="domain" description="C2H2-type" evidence="7">
    <location>
        <begin position="130"/>
        <end position="157"/>
    </location>
</feature>
<dbReference type="InterPro" id="IPR036236">
    <property type="entry name" value="Znf_C2H2_sf"/>
</dbReference>
<dbReference type="GO" id="GO:0000785">
    <property type="term" value="C:chromatin"/>
    <property type="evidence" value="ECO:0007669"/>
    <property type="project" value="TreeGrafter"/>
</dbReference>
<dbReference type="Pfam" id="PF00096">
    <property type="entry name" value="zf-C2H2"/>
    <property type="match status" value="2"/>
</dbReference>
<evidence type="ECO:0000313" key="9">
    <source>
        <dbReference type="Proteomes" id="UP000613177"/>
    </source>
</evidence>
<keyword evidence="9" id="KW-1185">Reference proteome</keyword>
<evidence type="ECO:0000256" key="1">
    <source>
        <dbReference type="ARBA" id="ARBA00022723"/>
    </source>
</evidence>
<evidence type="ECO:0000259" key="7">
    <source>
        <dbReference type="PROSITE" id="PS50157"/>
    </source>
</evidence>
<evidence type="ECO:0000313" key="8">
    <source>
        <dbReference type="EMBL" id="KAG2231201.1"/>
    </source>
</evidence>
<keyword evidence="4" id="KW-0862">Zinc</keyword>
<dbReference type="SUPFAM" id="SSF57667">
    <property type="entry name" value="beta-beta-alpha zinc fingers"/>
    <property type="match status" value="1"/>
</dbReference>